<feature type="domain" description="RNase H type-1" evidence="1">
    <location>
        <begin position="86"/>
        <end position="223"/>
    </location>
</feature>
<sequence length="226" mass="23760">MTELDRLQGAANRGELAASRRLALRTGVPIEEALRSTLAASAGAAGLPALLAERGALREREAAHLRARQAARAAALALRRARHDGAPTPWRAWFDGSARPNPGHCGIGARLLGPAGEVIELCDPAGYGNSGEAEYLALIAVLEAAARHGAHELTVYGDSRVVLDDASAPHAAGAPALQPYRARVQALLALLPGARLRWVPRHKNLDADALSQRASRLCALASDDRP</sequence>
<keyword evidence="2" id="KW-0378">Hydrolase</keyword>
<dbReference type="PANTHER" id="PTHR48475">
    <property type="entry name" value="RIBONUCLEASE H"/>
    <property type="match status" value="1"/>
</dbReference>
<evidence type="ECO:0000259" key="1">
    <source>
        <dbReference type="PROSITE" id="PS50879"/>
    </source>
</evidence>
<keyword evidence="3" id="KW-1185">Reference proteome</keyword>
<dbReference type="Pfam" id="PF13456">
    <property type="entry name" value="RVT_3"/>
    <property type="match status" value="1"/>
</dbReference>
<name>A0ABW0PCR1_9BURK</name>
<protein>
    <submittedName>
        <fullName evidence="2">Ribonuclease HI family protein</fullName>
        <ecNumber evidence="2">3.1.26.4</ecNumber>
    </submittedName>
</protein>
<dbReference type="PROSITE" id="PS50879">
    <property type="entry name" value="RNASE_H_1"/>
    <property type="match status" value="1"/>
</dbReference>
<organism evidence="2 3">
    <name type="scientific">Massilia jejuensis</name>
    <dbReference type="NCBI Taxonomy" id="648894"/>
    <lineage>
        <taxon>Bacteria</taxon>
        <taxon>Pseudomonadati</taxon>
        <taxon>Pseudomonadota</taxon>
        <taxon>Betaproteobacteria</taxon>
        <taxon>Burkholderiales</taxon>
        <taxon>Oxalobacteraceae</taxon>
        <taxon>Telluria group</taxon>
        <taxon>Massilia</taxon>
    </lineage>
</organism>
<dbReference type="GO" id="GO:0004523">
    <property type="term" value="F:RNA-DNA hybrid ribonuclease activity"/>
    <property type="evidence" value="ECO:0007669"/>
    <property type="project" value="UniProtKB-EC"/>
</dbReference>
<dbReference type="SUPFAM" id="SSF53098">
    <property type="entry name" value="Ribonuclease H-like"/>
    <property type="match status" value="1"/>
</dbReference>
<dbReference type="Gene3D" id="3.30.420.10">
    <property type="entry name" value="Ribonuclease H-like superfamily/Ribonuclease H"/>
    <property type="match status" value="1"/>
</dbReference>
<evidence type="ECO:0000313" key="2">
    <source>
        <dbReference type="EMBL" id="MFC5510153.1"/>
    </source>
</evidence>
<dbReference type="InterPro" id="IPR012337">
    <property type="entry name" value="RNaseH-like_sf"/>
</dbReference>
<dbReference type="EMBL" id="JBHSMS010000013">
    <property type="protein sequence ID" value="MFC5510153.1"/>
    <property type="molecule type" value="Genomic_DNA"/>
</dbReference>
<dbReference type="InterPro" id="IPR002156">
    <property type="entry name" value="RNaseH_domain"/>
</dbReference>
<proteinExistence type="predicted"/>
<dbReference type="InterPro" id="IPR036397">
    <property type="entry name" value="RNaseH_sf"/>
</dbReference>
<dbReference type="EC" id="3.1.26.4" evidence="2"/>
<reference evidence="3" key="1">
    <citation type="journal article" date="2019" name="Int. J. Syst. Evol. Microbiol.">
        <title>The Global Catalogue of Microorganisms (GCM) 10K type strain sequencing project: providing services to taxonomists for standard genome sequencing and annotation.</title>
        <authorList>
            <consortium name="The Broad Institute Genomics Platform"/>
            <consortium name="The Broad Institute Genome Sequencing Center for Infectious Disease"/>
            <person name="Wu L."/>
            <person name="Ma J."/>
        </authorList>
    </citation>
    <scope>NUCLEOTIDE SEQUENCE [LARGE SCALE GENOMIC DNA]</scope>
    <source>
        <strain evidence="3">CCUG 38813</strain>
    </source>
</reference>
<dbReference type="PANTHER" id="PTHR48475:SF1">
    <property type="entry name" value="RNASE H TYPE-1 DOMAIN-CONTAINING PROTEIN"/>
    <property type="match status" value="1"/>
</dbReference>
<dbReference type="CDD" id="cd09279">
    <property type="entry name" value="RNase_HI_like"/>
    <property type="match status" value="1"/>
</dbReference>
<dbReference type="Proteomes" id="UP001596031">
    <property type="component" value="Unassembled WGS sequence"/>
</dbReference>
<accession>A0ABW0PCR1</accession>
<gene>
    <name evidence="2" type="ORF">ACFPOU_03300</name>
</gene>
<evidence type="ECO:0000313" key="3">
    <source>
        <dbReference type="Proteomes" id="UP001596031"/>
    </source>
</evidence>
<dbReference type="RefSeq" id="WP_379717183.1">
    <property type="nucleotide sequence ID" value="NZ_JBHSMS010000013.1"/>
</dbReference>
<comment type="caution">
    <text evidence="2">The sequence shown here is derived from an EMBL/GenBank/DDBJ whole genome shotgun (WGS) entry which is preliminary data.</text>
</comment>